<feature type="domain" description="Calcineurin-like phosphoesterase" evidence="1">
    <location>
        <begin position="44"/>
        <end position="224"/>
    </location>
</feature>
<dbReference type="GO" id="GO:0016787">
    <property type="term" value="F:hydrolase activity"/>
    <property type="evidence" value="ECO:0007669"/>
    <property type="project" value="InterPro"/>
</dbReference>
<evidence type="ECO:0000313" key="2">
    <source>
        <dbReference type="EMBL" id="RCH55147.1"/>
    </source>
</evidence>
<accession>A0A367GNT9</accession>
<dbReference type="InterPro" id="IPR004843">
    <property type="entry name" value="Calcineurin-like_PHP"/>
</dbReference>
<reference evidence="2 3" key="1">
    <citation type="submission" date="2018-05" db="EMBL/GenBank/DDBJ databases">
        <title>Mucilaginibacter hurinus sp. nov., isolated from briquette warehouse soil.</title>
        <authorList>
            <person name="Choi L."/>
        </authorList>
    </citation>
    <scope>NUCLEOTIDE SEQUENCE [LARGE SCALE GENOMIC DNA]</scope>
    <source>
        <strain evidence="2 3">ZR32</strain>
    </source>
</reference>
<organism evidence="2 3">
    <name type="scientific">Mucilaginibacter hurinus</name>
    <dbReference type="NCBI Taxonomy" id="2201324"/>
    <lineage>
        <taxon>Bacteria</taxon>
        <taxon>Pseudomonadati</taxon>
        <taxon>Bacteroidota</taxon>
        <taxon>Sphingobacteriia</taxon>
        <taxon>Sphingobacteriales</taxon>
        <taxon>Sphingobacteriaceae</taxon>
        <taxon>Mucilaginibacter</taxon>
    </lineage>
</organism>
<dbReference type="InterPro" id="IPR042281">
    <property type="entry name" value="GpdQ_beta-strand"/>
</dbReference>
<dbReference type="OrthoDB" id="9816081at2"/>
<dbReference type="AlphaFoldDB" id="A0A367GNT9"/>
<protein>
    <submittedName>
        <fullName evidence="2">Metallophosphoesterase</fullName>
    </submittedName>
</protein>
<dbReference type="PANTHER" id="PTHR43143:SF1">
    <property type="entry name" value="SERINE_THREONINE-PROTEIN PHOSPHATASE CPPED1"/>
    <property type="match status" value="1"/>
</dbReference>
<keyword evidence="3" id="KW-1185">Reference proteome</keyword>
<evidence type="ECO:0000259" key="1">
    <source>
        <dbReference type="Pfam" id="PF00149"/>
    </source>
</evidence>
<dbReference type="EMBL" id="QGDC01000004">
    <property type="protein sequence ID" value="RCH55147.1"/>
    <property type="molecule type" value="Genomic_DNA"/>
</dbReference>
<name>A0A367GNT9_9SPHI</name>
<gene>
    <name evidence="2" type="ORF">DJ568_08120</name>
</gene>
<dbReference type="RefSeq" id="WP_114004770.1">
    <property type="nucleotide sequence ID" value="NZ_QGDC01000004.1"/>
</dbReference>
<evidence type="ECO:0000313" key="3">
    <source>
        <dbReference type="Proteomes" id="UP000253209"/>
    </source>
</evidence>
<dbReference type="Pfam" id="PF00149">
    <property type="entry name" value="Metallophos"/>
    <property type="match status" value="1"/>
</dbReference>
<dbReference type="Proteomes" id="UP000253209">
    <property type="component" value="Unassembled WGS sequence"/>
</dbReference>
<dbReference type="Gene3D" id="3.60.21.10">
    <property type="match status" value="1"/>
</dbReference>
<dbReference type="InterPro" id="IPR029052">
    <property type="entry name" value="Metallo-depent_PP-like"/>
</dbReference>
<dbReference type="PANTHER" id="PTHR43143">
    <property type="entry name" value="METALLOPHOSPHOESTERASE, CALCINEURIN SUPERFAMILY"/>
    <property type="match status" value="1"/>
</dbReference>
<sequence length="282" mass="31990">MLTRRRFITNSVTAVSAITILPAIKVFGNDYHAGRLPDAGKRVLRFAIASDAHYGEPGTNYKSDLKNMITWLNNDHKRNHLDFVIINGDLVHDQPHLLAEVKDQYLDTLKAPFYAVPGNHDHVDTAMWENIFGYKDNFTIEQNGIGLVLGNTTNIKGNIIEPDNAFLKKSLDAYAAKKAVFIVLHIPPVRWMKNEWYFFDFPKTIELINSYPNVKAVLCGHDHSLDGKRMIGNVPCFFDSHIGGSWGTDYKGYRVVEVFESNEVYTYQVNASQNPRINSSKL</sequence>
<dbReference type="SUPFAM" id="SSF56300">
    <property type="entry name" value="Metallo-dependent phosphatases"/>
    <property type="match status" value="1"/>
</dbReference>
<dbReference type="Gene3D" id="3.30.750.180">
    <property type="entry name" value="GpdQ, beta-strand dimerisation domain"/>
    <property type="match status" value="1"/>
</dbReference>
<dbReference type="InterPro" id="IPR051918">
    <property type="entry name" value="STPP_CPPED1"/>
</dbReference>
<comment type="caution">
    <text evidence="2">The sequence shown here is derived from an EMBL/GenBank/DDBJ whole genome shotgun (WGS) entry which is preliminary data.</text>
</comment>
<proteinExistence type="predicted"/>